<feature type="region of interest" description="Disordered" evidence="1">
    <location>
        <begin position="42"/>
        <end position="73"/>
    </location>
</feature>
<reference evidence="2" key="1">
    <citation type="journal article" date="2011" name="PLoS Biol.">
        <title>Gene gain and loss during evolution of obligate parasitism in the white rust pathogen of Arabidopsis thaliana.</title>
        <authorList>
            <person name="Kemen E."/>
            <person name="Gardiner A."/>
            <person name="Schultz-Larsen T."/>
            <person name="Kemen A.C."/>
            <person name="Balmuth A.L."/>
            <person name="Robert-Seilaniantz A."/>
            <person name="Bailey K."/>
            <person name="Holub E."/>
            <person name="Studholme D.J."/>
            <person name="Maclean D."/>
            <person name="Jones J.D."/>
        </authorList>
    </citation>
    <scope>NUCLEOTIDE SEQUENCE</scope>
</reference>
<gene>
    <name evidence="2" type="primary">AlNc14C150G7510</name>
    <name evidence="2" type="ORF">ALNC14_084670</name>
</gene>
<reference evidence="2" key="2">
    <citation type="submission" date="2011-02" db="EMBL/GenBank/DDBJ databases">
        <authorList>
            <person name="MacLean D."/>
        </authorList>
    </citation>
    <scope>NUCLEOTIDE SEQUENCE</scope>
</reference>
<evidence type="ECO:0000313" key="2">
    <source>
        <dbReference type="EMBL" id="CCA22324.1"/>
    </source>
</evidence>
<protein>
    <submittedName>
        <fullName evidence="2">AlNc14C150G7510 protein</fullName>
    </submittedName>
</protein>
<name>F0WLZ7_9STRA</name>
<feature type="compositionally biased region" description="Polar residues" evidence="1">
    <location>
        <begin position="53"/>
        <end position="73"/>
    </location>
</feature>
<proteinExistence type="predicted"/>
<organism evidence="2">
    <name type="scientific">Albugo laibachii Nc14</name>
    <dbReference type="NCBI Taxonomy" id="890382"/>
    <lineage>
        <taxon>Eukaryota</taxon>
        <taxon>Sar</taxon>
        <taxon>Stramenopiles</taxon>
        <taxon>Oomycota</taxon>
        <taxon>Peronosporomycetes</taxon>
        <taxon>Albuginales</taxon>
        <taxon>Albuginaceae</taxon>
        <taxon>Albugo</taxon>
    </lineage>
</organism>
<dbReference type="AlphaFoldDB" id="F0WLZ7"/>
<dbReference type="EMBL" id="FR824195">
    <property type="protein sequence ID" value="CCA22324.1"/>
    <property type="molecule type" value="Genomic_DNA"/>
</dbReference>
<dbReference type="HOGENOM" id="CLU_1450135_0_0_1"/>
<accession>F0WLZ7</accession>
<sequence length="187" mass="21428">MDTLWPVRPKYLQNARFTALYIPNSCRGRKFKMRRAFENTAWKEHKKTRTHQENAQKYTQSPSQPQNRGKSTLAPSDSFMSFLCAKTTQKALFSDALAKKTLVELSLLLVEQQEELGKVQASITQIMEKAESLGTETLGIREALDSMIQQDPEPLHAKRDLFSESYFSSDSDIDEMSLFDNSQLQQL</sequence>
<evidence type="ECO:0000256" key="1">
    <source>
        <dbReference type="SAM" id="MobiDB-lite"/>
    </source>
</evidence>